<feature type="non-terminal residue" evidence="5">
    <location>
        <position position="123"/>
    </location>
</feature>
<feature type="domain" description="HECT" evidence="4">
    <location>
        <begin position="46"/>
        <end position="123"/>
    </location>
</feature>
<keyword evidence="2 3" id="KW-0833">Ubl conjugation pathway</keyword>
<dbReference type="PROSITE" id="PS50237">
    <property type="entry name" value="HECT"/>
    <property type="match status" value="1"/>
</dbReference>
<keyword evidence="5" id="KW-0436">Ligase</keyword>
<gene>
    <name evidence="5" type="primary">G2e3_22</name>
    <name evidence="5" type="ORF">GTO92_0012984</name>
</gene>
<comment type="caution">
    <text evidence="5">The sequence shown here is derived from an EMBL/GenBank/DDBJ whole genome shotgun (WGS) entry which is preliminary data.</text>
</comment>
<evidence type="ECO:0000256" key="2">
    <source>
        <dbReference type="ARBA" id="ARBA00022786"/>
    </source>
</evidence>
<dbReference type="Gene3D" id="3.30.2410.10">
    <property type="entry name" value="Hect, E3 ligase catalytic domain"/>
    <property type="match status" value="1"/>
</dbReference>
<sequence>MESGIDTGGPKREFLELLMQHFKNRTLFEGRENEKYLTCDNAGKTSFAKPSLEDILVFSTGVSSIPPIGFHPKPTINFLHNESPYPIAQTCTNSLSIPIHKTYDKFKYHMNFGILNSTGFGQH</sequence>
<dbReference type="EMBL" id="JAAWVN010003093">
    <property type="protein sequence ID" value="MBN3289473.1"/>
    <property type="molecule type" value="Genomic_DNA"/>
</dbReference>
<organism evidence="5 6">
    <name type="scientific">Polypterus senegalus</name>
    <name type="common">Senegal bichir</name>
    <dbReference type="NCBI Taxonomy" id="55291"/>
    <lineage>
        <taxon>Eukaryota</taxon>
        <taxon>Metazoa</taxon>
        <taxon>Chordata</taxon>
        <taxon>Craniata</taxon>
        <taxon>Vertebrata</taxon>
        <taxon>Euteleostomi</taxon>
        <taxon>Actinopterygii</taxon>
        <taxon>Polypteriformes</taxon>
        <taxon>Polypteridae</taxon>
        <taxon>Polypterus</taxon>
    </lineage>
</organism>
<proteinExistence type="predicted"/>
<dbReference type="GO" id="GO:0016874">
    <property type="term" value="F:ligase activity"/>
    <property type="evidence" value="ECO:0007669"/>
    <property type="project" value="UniProtKB-KW"/>
</dbReference>
<evidence type="ECO:0000259" key="4">
    <source>
        <dbReference type="PROSITE" id="PS50237"/>
    </source>
</evidence>
<evidence type="ECO:0000256" key="1">
    <source>
        <dbReference type="ARBA" id="ARBA00022679"/>
    </source>
</evidence>
<reference evidence="5" key="1">
    <citation type="journal article" date="2021" name="Cell">
        <title>Tracing the genetic footprints of vertebrate landing in non-teleost ray-finned fishes.</title>
        <authorList>
            <person name="Bi X."/>
            <person name="Wang K."/>
            <person name="Yang L."/>
            <person name="Pan H."/>
            <person name="Jiang H."/>
            <person name="Wei Q."/>
            <person name="Fang M."/>
            <person name="Yu H."/>
            <person name="Zhu C."/>
            <person name="Cai Y."/>
            <person name="He Y."/>
            <person name="Gan X."/>
            <person name="Zeng H."/>
            <person name="Yu D."/>
            <person name="Zhu Y."/>
            <person name="Jiang H."/>
            <person name="Qiu Q."/>
            <person name="Yang H."/>
            <person name="Zhang Y.E."/>
            <person name="Wang W."/>
            <person name="Zhu M."/>
            <person name="He S."/>
            <person name="Zhang G."/>
        </authorList>
    </citation>
    <scope>NUCLEOTIDE SEQUENCE</scope>
    <source>
        <strain evidence="5">Bchr_001</strain>
    </source>
</reference>
<feature type="active site" description="Glycyl thioester intermediate" evidence="3">
    <location>
        <position position="91"/>
    </location>
</feature>
<accession>A0ABS2YSK9</accession>
<dbReference type="InterPro" id="IPR000569">
    <property type="entry name" value="HECT_dom"/>
</dbReference>
<evidence type="ECO:0000256" key="3">
    <source>
        <dbReference type="PROSITE-ProRule" id="PRU00104"/>
    </source>
</evidence>
<keyword evidence="1" id="KW-0808">Transferase</keyword>
<evidence type="ECO:0000313" key="5">
    <source>
        <dbReference type="EMBL" id="MBN3289473.1"/>
    </source>
</evidence>
<dbReference type="InterPro" id="IPR035983">
    <property type="entry name" value="Hect_E3_ubiquitin_ligase"/>
</dbReference>
<dbReference type="Proteomes" id="UP001166052">
    <property type="component" value="Unassembled WGS sequence"/>
</dbReference>
<dbReference type="Pfam" id="PF00632">
    <property type="entry name" value="HECT"/>
    <property type="match status" value="1"/>
</dbReference>
<name>A0ABS2YSK9_POLSE</name>
<keyword evidence="6" id="KW-1185">Reference proteome</keyword>
<feature type="non-terminal residue" evidence="5">
    <location>
        <position position="1"/>
    </location>
</feature>
<evidence type="ECO:0000313" key="6">
    <source>
        <dbReference type="Proteomes" id="UP001166052"/>
    </source>
</evidence>
<dbReference type="SUPFAM" id="SSF56204">
    <property type="entry name" value="Hect, E3 ligase catalytic domain"/>
    <property type="match status" value="1"/>
</dbReference>
<protein>
    <submittedName>
        <fullName evidence="5">G2E3 ligase</fullName>
    </submittedName>
</protein>